<evidence type="ECO:0008006" key="5">
    <source>
        <dbReference type="Google" id="ProtNLM"/>
    </source>
</evidence>
<proteinExistence type="predicted"/>
<dbReference type="SUPFAM" id="SSF52058">
    <property type="entry name" value="L domain-like"/>
    <property type="match status" value="1"/>
</dbReference>
<keyword evidence="4" id="KW-1185">Reference proteome</keyword>
<feature type="signal peptide" evidence="2">
    <location>
        <begin position="1"/>
        <end position="26"/>
    </location>
</feature>
<keyword evidence="2" id="KW-0732">Signal</keyword>
<gene>
    <name evidence="3" type="ORF">C5167_000288</name>
</gene>
<protein>
    <recommendedName>
        <fullName evidence="5">Leucine-rich repeat-containing N-terminal plant-type domain-containing protein</fullName>
    </recommendedName>
</protein>
<dbReference type="Proteomes" id="UP000316621">
    <property type="component" value="Chromosome 9"/>
</dbReference>
<feature type="region of interest" description="Disordered" evidence="1">
    <location>
        <begin position="169"/>
        <end position="200"/>
    </location>
</feature>
<sequence length="200" mass="21721">MKNIKVNLVHFLLALSFSSLFLTISAQTNKTDAEALGLLLTTFEIVSTVDPCLPTPLPGIECSSDATPRIISLNISGAGLFTMVLPDFSAMDALEIIDFSDNIIVQEFPDFLANFPKLKVLNLANNFLFGTVPTSLLRRLIENTLELTLTGTGMVNLCFSDEEKCRFESPAGAPETQPNFGRTFTTFSQPPPSILGDVGK</sequence>
<evidence type="ECO:0000313" key="4">
    <source>
        <dbReference type="Proteomes" id="UP000316621"/>
    </source>
</evidence>
<feature type="compositionally biased region" description="Polar residues" evidence="1">
    <location>
        <begin position="176"/>
        <end position="188"/>
    </location>
</feature>
<name>A0A4Y7KTM3_PAPSO</name>
<evidence type="ECO:0000256" key="2">
    <source>
        <dbReference type="SAM" id="SignalP"/>
    </source>
</evidence>
<evidence type="ECO:0000313" key="3">
    <source>
        <dbReference type="EMBL" id="RZC76206.1"/>
    </source>
</evidence>
<dbReference type="InterPro" id="IPR001611">
    <property type="entry name" value="Leu-rich_rpt"/>
</dbReference>
<accession>A0A4Y7KTM3</accession>
<feature type="chain" id="PRO_5021250556" description="Leucine-rich repeat-containing N-terminal plant-type domain-containing protein" evidence="2">
    <location>
        <begin position="27"/>
        <end position="200"/>
    </location>
</feature>
<dbReference type="EMBL" id="CM010723">
    <property type="protein sequence ID" value="RZC76206.1"/>
    <property type="molecule type" value="Genomic_DNA"/>
</dbReference>
<dbReference type="AlphaFoldDB" id="A0A4Y7KTM3"/>
<dbReference type="Pfam" id="PF00560">
    <property type="entry name" value="LRR_1"/>
    <property type="match status" value="1"/>
</dbReference>
<reference evidence="3 4" key="1">
    <citation type="journal article" date="2018" name="Science">
        <title>The opium poppy genome and morphinan production.</title>
        <authorList>
            <person name="Guo L."/>
            <person name="Winzer T."/>
            <person name="Yang X."/>
            <person name="Li Y."/>
            <person name="Ning Z."/>
            <person name="He Z."/>
            <person name="Teodor R."/>
            <person name="Lu Y."/>
            <person name="Bowser T.A."/>
            <person name="Graham I.A."/>
            <person name="Ye K."/>
        </authorList>
    </citation>
    <scope>NUCLEOTIDE SEQUENCE [LARGE SCALE GENOMIC DNA]</scope>
    <source>
        <strain evidence="4">cv. HN1</strain>
        <tissue evidence="3">Leaves</tissue>
    </source>
</reference>
<dbReference type="Gene3D" id="3.80.10.10">
    <property type="entry name" value="Ribonuclease Inhibitor"/>
    <property type="match status" value="1"/>
</dbReference>
<dbReference type="PANTHER" id="PTHR45631">
    <property type="entry name" value="OS07G0107800 PROTEIN-RELATED"/>
    <property type="match status" value="1"/>
</dbReference>
<dbReference type="InterPro" id="IPR032675">
    <property type="entry name" value="LRR_dom_sf"/>
</dbReference>
<dbReference type="PANTHER" id="PTHR45631:SF44">
    <property type="entry name" value="CARBOHYDRATE-BINDING PROTEIN OF THE ER PROTEIN"/>
    <property type="match status" value="1"/>
</dbReference>
<dbReference type="STRING" id="3469.A0A4Y7KTM3"/>
<dbReference type="OrthoDB" id="676979at2759"/>
<dbReference type="Gramene" id="RZC76206">
    <property type="protein sequence ID" value="RZC76206"/>
    <property type="gene ID" value="C5167_000288"/>
</dbReference>
<organism evidence="3 4">
    <name type="scientific">Papaver somniferum</name>
    <name type="common">Opium poppy</name>
    <dbReference type="NCBI Taxonomy" id="3469"/>
    <lineage>
        <taxon>Eukaryota</taxon>
        <taxon>Viridiplantae</taxon>
        <taxon>Streptophyta</taxon>
        <taxon>Embryophyta</taxon>
        <taxon>Tracheophyta</taxon>
        <taxon>Spermatophyta</taxon>
        <taxon>Magnoliopsida</taxon>
        <taxon>Ranunculales</taxon>
        <taxon>Papaveraceae</taxon>
        <taxon>Papaveroideae</taxon>
        <taxon>Papaver</taxon>
    </lineage>
</organism>
<evidence type="ECO:0000256" key="1">
    <source>
        <dbReference type="SAM" id="MobiDB-lite"/>
    </source>
</evidence>